<keyword evidence="2" id="KW-1185">Reference proteome</keyword>
<dbReference type="RefSeq" id="WP_282592644.1">
    <property type="nucleotide sequence ID" value="NZ_JAPAAF010000028.1"/>
</dbReference>
<reference evidence="1" key="1">
    <citation type="submission" date="2022-10" db="EMBL/GenBank/DDBJ databases">
        <title>Gaoshiqiia sediminis gen. nov., sp. nov., isolated from coastal sediment.</title>
        <authorList>
            <person name="Yu W.X."/>
            <person name="Mu D.S."/>
            <person name="Du J.Z."/>
            <person name="Liang Y.Q."/>
        </authorList>
    </citation>
    <scope>NUCLEOTIDE SEQUENCE</scope>
    <source>
        <strain evidence="1">A06</strain>
    </source>
</reference>
<gene>
    <name evidence="1" type="ORF">N2K84_15020</name>
</gene>
<name>A0AA42CAP1_9BACT</name>
<sequence length="70" mass="8121">MNKDLTMIYKEVIAKRLERKKAQLSELERILKGDGEPTSVEKRKFIELKAVVQELENVLDIADSLFDSKE</sequence>
<proteinExistence type="predicted"/>
<dbReference type="Proteomes" id="UP001163821">
    <property type="component" value="Unassembled WGS sequence"/>
</dbReference>
<dbReference type="AlphaFoldDB" id="A0AA42CAP1"/>
<accession>A0AA42CAP1</accession>
<dbReference type="EMBL" id="JAPAAF010000028">
    <property type="protein sequence ID" value="MCW0484052.1"/>
    <property type="molecule type" value="Genomic_DNA"/>
</dbReference>
<organism evidence="1 2">
    <name type="scientific">Gaoshiqia sediminis</name>
    <dbReference type="NCBI Taxonomy" id="2986998"/>
    <lineage>
        <taxon>Bacteria</taxon>
        <taxon>Pseudomonadati</taxon>
        <taxon>Bacteroidota</taxon>
        <taxon>Bacteroidia</taxon>
        <taxon>Marinilabiliales</taxon>
        <taxon>Prolixibacteraceae</taxon>
        <taxon>Gaoshiqia</taxon>
    </lineage>
</organism>
<evidence type="ECO:0000313" key="1">
    <source>
        <dbReference type="EMBL" id="MCW0484052.1"/>
    </source>
</evidence>
<comment type="caution">
    <text evidence="1">The sequence shown here is derived from an EMBL/GenBank/DDBJ whole genome shotgun (WGS) entry which is preliminary data.</text>
</comment>
<evidence type="ECO:0000313" key="2">
    <source>
        <dbReference type="Proteomes" id="UP001163821"/>
    </source>
</evidence>
<protein>
    <submittedName>
        <fullName evidence="1">Uncharacterized protein</fullName>
    </submittedName>
</protein>